<evidence type="ECO:0000256" key="18">
    <source>
        <dbReference type="RuleBase" id="RU004175"/>
    </source>
</evidence>
<evidence type="ECO:0000256" key="1">
    <source>
        <dbReference type="ARBA" id="ARBA00003850"/>
    </source>
</evidence>
<comment type="pathway">
    <text evidence="2 12">Amino-acid biosynthesis; L-histidine biosynthesis; L-histidine from 5-phospho-alpha-D-ribose 1-diphosphate: step 9/9.</text>
</comment>
<dbReference type="Gene3D" id="3.40.50.1980">
    <property type="entry name" value="Nitrogenase molybdenum iron protein domain"/>
    <property type="match status" value="2"/>
</dbReference>
<dbReference type="NCBIfam" id="TIGR00069">
    <property type="entry name" value="hisD"/>
    <property type="match status" value="1"/>
</dbReference>
<dbReference type="RefSeq" id="WP_136410899.1">
    <property type="nucleotide sequence ID" value="NZ_CP039393.1"/>
</dbReference>
<dbReference type="InterPro" id="IPR012131">
    <property type="entry name" value="Hstdl_DH"/>
</dbReference>
<feature type="binding site" evidence="12 17">
    <location>
        <position position="358"/>
    </location>
    <ligand>
        <name>Zn(2+)</name>
        <dbReference type="ChEBI" id="CHEBI:29105"/>
    </ligand>
</feature>
<evidence type="ECO:0000256" key="9">
    <source>
        <dbReference type="ARBA" id="ARBA00023027"/>
    </source>
</evidence>
<dbReference type="PIRSF" id="PIRSF000099">
    <property type="entry name" value="Histidinol_dh"/>
    <property type="match status" value="1"/>
</dbReference>
<dbReference type="Proteomes" id="UP000297031">
    <property type="component" value="Chromosome"/>
</dbReference>
<feature type="binding site" evidence="12 16">
    <location>
        <position position="260"/>
    </location>
    <ligand>
        <name>substrate</name>
    </ligand>
</feature>
<keyword evidence="5 12" id="KW-0028">Amino-acid biosynthesis</keyword>
<evidence type="ECO:0000256" key="8">
    <source>
        <dbReference type="ARBA" id="ARBA00023002"/>
    </source>
</evidence>
<comment type="similarity">
    <text evidence="3 12 13 18">Belongs to the histidinol dehydrogenase family.</text>
</comment>
<dbReference type="PRINTS" id="PR00083">
    <property type="entry name" value="HOLDHDRGNASE"/>
</dbReference>
<comment type="catalytic activity">
    <reaction evidence="11 12">
        <text>L-histidinol + 2 NAD(+) + H2O = L-histidine + 2 NADH + 3 H(+)</text>
        <dbReference type="Rhea" id="RHEA:20641"/>
        <dbReference type="ChEBI" id="CHEBI:15377"/>
        <dbReference type="ChEBI" id="CHEBI:15378"/>
        <dbReference type="ChEBI" id="CHEBI:57540"/>
        <dbReference type="ChEBI" id="CHEBI:57595"/>
        <dbReference type="ChEBI" id="CHEBI:57699"/>
        <dbReference type="ChEBI" id="CHEBI:57945"/>
        <dbReference type="EC" id="1.1.1.23"/>
    </reaction>
</comment>
<evidence type="ECO:0000256" key="3">
    <source>
        <dbReference type="ARBA" id="ARBA00010178"/>
    </source>
</evidence>
<evidence type="ECO:0000256" key="16">
    <source>
        <dbReference type="PIRSR" id="PIRSR000099-3"/>
    </source>
</evidence>
<sequence>MEIIRYPSRDSRNALLQRPLADKAREVTDTVTSIMDDVKRNGDEALMRYEMKFTGAQLDRLEVTPEEIDEAESLVSDELRDAIAMARENIAAFHRAQVMSQPVKVTTQPGVTCEQRAVPIDRVGLYIPGGNSPLFSTVLMLAVPARIAGCRDIILCTPAGKDGKVHPAILYAAKAAGVSRIYKTGGAQAIAAMTFGTESIPKVYKIFGPGNRYVMEAKQQATMHGVAIDMPAGPSEVLVIADDEANPEFVAADFLSQAEHGPDSQSILLTTSLRLTDRLPEVIERLLSTLPRRDMMNRSLEHSRIILLGDMDEVMEFSNDYAPEHLIINHRDARSLCNRVTNAGSVFIGPYSPESAGDYASGTNHTLPTSGYARSYSGVNIDSFTKKITFQELTPEGIKSIGHAVETMSENEDLMAHKLAVTLRLNSIENNAK</sequence>
<reference evidence="19 20" key="1">
    <citation type="submission" date="2019-02" db="EMBL/GenBank/DDBJ databases">
        <title>Isolation and identification of novel species under the genus Muribaculum.</title>
        <authorList>
            <person name="Miyake S."/>
            <person name="Ding Y."/>
            <person name="Low A."/>
            <person name="Soh M."/>
            <person name="Seedorf H."/>
        </authorList>
    </citation>
    <scope>NUCLEOTIDE SEQUENCE [LARGE SCALE GENOMIC DNA]</scope>
    <source>
        <strain evidence="19 20">TLL-A4</strain>
    </source>
</reference>
<evidence type="ECO:0000256" key="4">
    <source>
        <dbReference type="ARBA" id="ARBA00012965"/>
    </source>
</evidence>
<evidence type="ECO:0000313" key="20">
    <source>
        <dbReference type="Proteomes" id="UP000297031"/>
    </source>
</evidence>
<dbReference type="Gene3D" id="1.20.5.1300">
    <property type="match status" value="1"/>
</dbReference>
<feature type="binding site" evidence="12 17">
    <location>
        <position position="417"/>
    </location>
    <ligand>
        <name>Zn(2+)</name>
        <dbReference type="ChEBI" id="CHEBI:29105"/>
    </ligand>
</feature>
<comment type="function">
    <text evidence="1 12">Catalyzes the sequential NAD-dependent oxidations of L-histidinol to L-histidinaldehyde and then to L-histidine.</text>
</comment>
<evidence type="ECO:0000256" key="13">
    <source>
        <dbReference type="PIRNR" id="PIRNR000099"/>
    </source>
</evidence>
<dbReference type="KEGG" id="mgod:E7746_11565"/>
<dbReference type="PANTHER" id="PTHR21256">
    <property type="entry name" value="HISTIDINOL DEHYDROGENASE HDH"/>
    <property type="match status" value="1"/>
</dbReference>
<organism evidence="19 20">
    <name type="scientific">Muribaculum gordoncarteri</name>
    <dbReference type="NCBI Taxonomy" id="2530390"/>
    <lineage>
        <taxon>Bacteria</taxon>
        <taxon>Pseudomonadati</taxon>
        <taxon>Bacteroidota</taxon>
        <taxon>Bacteroidia</taxon>
        <taxon>Bacteroidales</taxon>
        <taxon>Muribaculaceae</taxon>
        <taxon>Muribaculum</taxon>
    </lineage>
</organism>
<dbReference type="InterPro" id="IPR016161">
    <property type="entry name" value="Ald_DH/histidinol_DH"/>
</dbReference>
<proteinExistence type="inferred from homology"/>
<dbReference type="SUPFAM" id="SSF53720">
    <property type="entry name" value="ALDH-like"/>
    <property type="match status" value="1"/>
</dbReference>
<dbReference type="PANTHER" id="PTHR21256:SF2">
    <property type="entry name" value="HISTIDINE BIOSYNTHESIS TRIFUNCTIONAL PROTEIN"/>
    <property type="match status" value="1"/>
</dbReference>
<evidence type="ECO:0000256" key="6">
    <source>
        <dbReference type="ARBA" id="ARBA00022723"/>
    </source>
</evidence>
<evidence type="ECO:0000256" key="7">
    <source>
        <dbReference type="ARBA" id="ARBA00022833"/>
    </source>
</evidence>
<evidence type="ECO:0000256" key="17">
    <source>
        <dbReference type="PIRSR" id="PIRSR000099-4"/>
    </source>
</evidence>
<dbReference type="EMBL" id="CP039393">
    <property type="protein sequence ID" value="QCD36477.1"/>
    <property type="molecule type" value="Genomic_DNA"/>
</dbReference>
<feature type="active site" description="Proton acceptor" evidence="12 14">
    <location>
        <position position="324"/>
    </location>
</feature>
<accession>A0A4P7VQC9</accession>
<protein>
    <recommendedName>
        <fullName evidence="4 12">Histidinol dehydrogenase</fullName>
        <shortName evidence="12">HDH</shortName>
        <ecNumber evidence="4 12">1.1.1.23</ecNumber>
    </recommendedName>
</protein>
<comment type="cofactor">
    <cofactor evidence="12 17">
        <name>Zn(2+)</name>
        <dbReference type="ChEBI" id="CHEBI:29105"/>
    </cofactor>
    <text evidence="12 17">Binds 1 zinc ion per subunit.</text>
</comment>
<keyword evidence="7 12" id="KW-0862">Zinc</keyword>
<evidence type="ECO:0000256" key="5">
    <source>
        <dbReference type="ARBA" id="ARBA00022605"/>
    </source>
</evidence>
<feature type="binding site" evidence="12 16">
    <location>
        <position position="358"/>
    </location>
    <ligand>
        <name>substrate</name>
    </ligand>
</feature>
<feature type="binding site" evidence="12 17">
    <location>
        <position position="260"/>
    </location>
    <ligand>
        <name>Zn(2+)</name>
        <dbReference type="ChEBI" id="CHEBI:29105"/>
    </ligand>
</feature>
<evidence type="ECO:0000256" key="15">
    <source>
        <dbReference type="PIRSR" id="PIRSR000099-2"/>
    </source>
</evidence>
<keyword evidence="20" id="KW-1185">Reference proteome</keyword>
<keyword evidence="6 12" id="KW-0479">Metal-binding</keyword>
<feature type="binding site" evidence="12 16">
    <location>
        <position position="417"/>
    </location>
    <ligand>
        <name>substrate</name>
    </ligand>
</feature>
<dbReference type="GO" id="GO:0000105">
    <property type="term" value="P:L-histidine biosynthetic process"/>
    <property type="evidence" value="ECO:0007669"/>
    <property type="project" value="UniProtKB-UniRule"/>
</dbReference>
<dbReference type="HAMAP" id="MF_01024">
    <property type="entry name" value="HisD"/>
    <property type="match status" value="1"/>
</dbReference>
<name>A0A4P7VQC9_9BACT</name>
<evidence type="ECO:0000313" key="19">
    <source>
        <dbReference type="EMBL" id="QCD36477.1"/>
    </source>
</evidence>
<keyword evidence="9 12" id="KW-0520">NAD</keyword>
<evidence type="ECO:0000256" key="2">
    <source>
        <dbReference type="ARBA" id="ARBA00004940"/>
    </source>
</evidence>
<feature type="binding site" evidence="12 15">
    <location>
        <position position="188"/>
    </location>
    <ligand>
        <name>NAD(+)</name>
        <dbReference type="ChEBI" id="CHEBI:57540"/>
    </ligand>
</feature>
<dbReference type="FunFam" id="3.40.50.1980:FF:000001">
    <property type="entry name" value="Histidinol dehydrogenase"/>
    <property type="match status" value="1"/>
</dbReference>
<dbReference type="GO" id="GO:0004399">
    <property type="term" value="F:histidinol dehydrogenase activity"/>
    <property type="evidence" value="ECO:0007669"/>
    <property type="project" value="UniProtKB-UniRule"/>
</dbReference>
<feature type="binding site" evidence="12 17">
    <location>
        <position position="257"/>
    </location>
    <ligand>
        <name>Zn(2+)</name>
        <dbReference type="ChEBI" id="CHEBI:29105"/>
    </ligand>
</feature>
<dbReference type="CDD" id="cd06572">
    <property type="entry name" value="Histidinol_dh"/>
    <property type="match status" value="1"/>
</dbReference>
<evidence type="ECO:0000256" key="14">
    <source>
        <dbReference type="PIRSR" id="PIRSR000099-1"/>
    </source>
</evidence>
<dbReference type="OrthoDB" id="9805269at2"/>
<feature type="binding site" evidence="12 15">
    <location>
        <position position="126"/>
    </location>
    <ligand>
        <name>NAD(+)</name>
        <dbReference type="ChEBI" id="CHEBI:57540"/>
    </ligand>
</feature>
<dbReference type="EC" id="1.1.1.23" evidence="4 12"/>
<feature type="binding site" evidence="12 15">
    <location>
        <position position="211"/>
    </location>
    <ligand>
        <name>NAD(+)</name>
        <dbReference type="ChEBI" id="CHEBI:57540"/>
    </ligand>
</feature>
<feature type="binding site" evidence="12 16">
    <location>
        <position position="257"/>
    </location>
    <ligand>
        <name>substrate</name>
    </ligand>
</feature>
<dbReference type="GO" id="GO:0051287">
    <property type="term" value="F:NAD binding"/>
    <property type="evidence" value="ECO:0007669"/>
    <property type="project" value="InterPro"/>
</dbReference>
<gene>
    <name evidence="12 19" type="primary">hisD</name>
    <name evidence="19" type="ORF">E7746_11565</name>
</gene>
<evidence type="ECO:0000256" key="11">
    <source>
        <dbReference type="ARBA" id="ARBA00049489"/>
    </source>
</evidence>
<feature type="binding site" evidence="12 16">
    <location>
        <position position="235"/>
    </location>
    <ligand>
        <name>substrate</name>
    </ligand>
</feature>
<keyword evidence="10 12" id="KW-0368">Histidine biosynthesis</keyword>
<dbReference type="InterPro" id="IPR001692">
    <property type="entry name" value="Histidinol_DH_CS"/>
</dbReference>
<dbReference type="UniPathway" id="UPA00031">
    <property type="reaction ID" value="UER00014"/>
</dbReference>
<dbReference type="FunFam" id="3.40.50.1980:FF:000002">
    <property type="entry name" value="Histidinol dehydrogenase, chloroplastic"/>
    <property type="match status" value="1"/>
</dbReference>
<keyword evidence="8 12" id="KW-0560">Oxidoreductase</keyword>
<dbReference type="Pfam" id="PF00815">
    <property type="entry name" value="Histidinol_dh"/>
    <property type="match status" value="1"/>
</dbReference>
<feature type="active site" description="Proton acceptor" evidence="12 14">
    <location>
        <position position="325"/>
    </location>
</feature>
<feature type="binding site" evidence="12 16">
    <location>
        <position position="412"/>
    </location>
    <ligand>
        <name>substrate</name>
    </ligand>
</feature>
<dbReference type="InterPro" id="IPR022695">
    <property type="entry name" value="Histidinol_DH_monofunct"/>
</dbReference>
<evidence type="ECO:0000256" key="10">
    <source>
        <dbReference type="ARBA" id="ARBA00023102"/>
    </source>
</evidence>
<evidence type="ECO:0000256" key="12">
    <source>
        <dbReference type="HAMAP-Rule" id="MF_01024"/>
    </source>
</evidence>
<dbReference type="AlphaFoldDB" id="A0A4P7VQC9"/>
<dbReference type="GO" id="GO:0005829">
    <property type="term" value="C:cytosol"/>
    <property type="evidence" value="ECO:0007669"/>
    <property type="project" value="TreeGrafter"/>
</dbReference>
<dbReference type="GO" id="GO:0008270">
    <property type="term" value="F:zinc ion binding"/>
    <property type="evidence" value="ECO:0007669"/>
    <property type="project" value="UniProtKB-UniRule"/>
</dbReference>
<dbReference type="PROSITE" id="PS00611">
    <property type="entry name" value="HISOL_DEHYDROGENASE"/>
    <property type="match status" value="1"/>
</dbReference>
<feature type="binding site" evidence="12 16">
    <location>
        <position position="325"/>
    </location>
    <ligand>
        <name>substrate</name>
    </ligand>
</feature>